<reference evidence="2 3" key="1">
    <citation type="submission" date="2020-07" db="EMBL/GenBank/DDBJ databases">
        <title>Sequencing the genomes of 1000 actinobacteria strains.</title>
        <authorList>
            <person name="Klenk H.-P."/>
        </authorList>
    </citation>
    <scope>NUCLEOTIDE SEQUENCE [LARGE SCALE GENOMIC DNA]</scope>
    <source>
        <strain evidence="2 3">CXB654</strain>
    </source>
</reference>
<feature type="compositionally biased region" description="Low complexity" evidence="1">
    <location>
        <begin position="88"/>
        <end position="98"/>
    </location>
</feature>
<dbReference type="Proteomes" id="UP000589036">
    <property type="component" value="Unassembled WGS sequence"/>
</dbReference>
<dbReference type="EMBL" id="JACCCC010000001">
    <property type="protein sequence ID" value="NYE48640.1"/>
    <property type="molecule type" value="Genomic_DNA"/>
</dbReference>
<feature type="compositionally biased region" description="Low complexity" evidence="1">
    <location>
        <begin position="1"/>
        <end position="17"/>
    </location>
</feature>
<protein>
    <submittedName>
        <fullName evidence="2">Uncharacterized protein</fullName>
    </submittedName>
</protein>
<dbReference type="AlphaFoldDB" id="A0A852U3V8"/>
<proteinExistence type="predicted"/>
<gene>
    <name evidence="2" type="ORF">HDA32_003760</name>
</gene>
<feature type="region of interest" description="Disordered" evidence="1">
    <location>
        <begin position="1"/>
        <end position="121"/>
    </location>
</feature>
<comment type="caution">
    <text evidence="2">The sequence shown here is derived from an EMBL/GenBank/DDBJ whole genome shotgun (WGS) entry which is preliminary data.</text>
</comment>
<name>A0A852U3V8_9ACTN</name>
<sequence>MNISPSPSTSSTPVMTVRPPPSGPTEARNSAPAPANTSVQTELPIMAHRRKRRNGIPTVPARIGTMACTTETNREPTIAIPPSPARRPQPGQRRSPGTGAAPPPAVQRPAECASRSSACRQ</sequence>
<keyword evidence="3" id="KW-1185">Reference proteome</keyword>
<evidence type="ECO:0000313" key="3">
    <source>
        <dbReference type="Proteomes" id="UP000589036"/>
    </source>
</evidence>
<accession>A0A852U3V8</accession>
<evidence type="ECO:0000313" key="2">
    <source>
        <dbReference type="EMBL" id="NYE48640.1"/>
    </source>
</evidence>
<organism evidence="2 3">
    <name type="scientific">Spinactinospora alkalitolerans</name>
    <dbReference type="NCBI Taxonomy" id="687207"/>
    <lineage>
        <taxon>Bacteria</taxon>
        <taxon>Bacillati</taxon>
        <taxon>Actinomycetota</taxon>
        <taxon>Actinomycetes</taxon>
        <taxon>Streptosporangiales</taxon>
        <taxon>Nocardiopsidaceae</taxon>
        <taxon>Spinactinospora</taxon>
    </lineage>
</organism>
<evidence type="ECO:0000256" key="1">
    <source>
        <dbReference type="SAM" id="MobiDB-lite"/>
    </source>
</evidence>